<dbReference type="RefSeq" id="XP_053586602.1">
    <property type="nucleotide sequence ID" value="XM_053727025.1"/>
</dbReference>
<evidence type="ECO:0000256" key="1">
    <source>
        <dbReference type="SAM" id="MobiDB-lite"/>
    </source>
</evidence>
<dbReference type="Proteomes" id="UP000483820">
    <property type="component" value="Chromosome III"/>
</dbReference>
<comment type="caution">
    <text evidence="2">The sequence shown here is derived from an EMBL/GenBank/DDBJ whole genome shotgun (WGS) entry which is preliminary data.</text>
</comment>
<dbReference type="AlphaFoldDB" id="A0A6A5GYE1"/>
<feature type="compositionally biased region" description="Low complexity" evidence="1">
    <location>
        <begin position="19"/>
        <end position="28"/>
    </location>
</feature>
<proteinExistence type="predicted"/>
<dbReference type="KEGG" id="crq:GCK72_008759"/>
<dbReference type="EMBL" id="WUAV01000003">
    <property type="protein sequence ID" value="KAF1760510.1"/>
    <property type="molecule type" value="Genomic_DNA"/>
</dbReference>
<reference evidence="2 3" key="1">
    <citation type="submission" date="2019-12" db="EMBL/GenBank/DDBJ databases">
        <title>Chromosome-level assembly of the Caenorhabditis remanei genome.</title>
        <authorList>
            <person name="Teterina A.A."/>
            <person name="Willis J.H."/>
            <person name="Phillips P.C."/>
        </authorList>
    </citation>
    <scope>NUCLEOTIDE SEQUENCE [LARGE SCALE GENOMIC DNA]</scope>
    <source>
        <strain evidence="2 3">PX506</strain>
        <tissue evidence="2">Whole organism</tissue>
    </source>
</reference>
<gene>
    <name evidence="2" type="ORF">GCK72_008759</name>
</gene>
<sequence>MKKHTNQKELATGEETEAGAEARTETGAVMDGGEETGAGAEARTETGAVMDGGESEVDIESWYADHDHGSKLALVTVFNNRWNYEVIQQLDEVRIDLPPLNFEIPNELRGLVDITIDTLEMIVGDAEGVEDWRIQTILRDLLAALGVHCVLIDSVWWDRSNMEDQPSLLGRTLPNIC</sequence>
<evidence type="ECO:0000313" key="2">
    <source>
        <dbReference type="EMBL" id="KAF1760510.1"/>
    </source>
</evidence>
<accession>A0A6A5GYE1</accession>
<evidence type="ECO:0000313" key="3">
    <source>
        <dbReference type="Proteomes" id="UP000483820"/>
    </source>
</evidence>
<protein>
    <submittedName>
        <fullName evidence="2">Uncharacterized protein</fullName>
    </submittedName>
</protein>
<dbReference type="CTD" id="9806663"/>
<name>A0A6A5GYE1_CAERE</name>
<feature type="region of interest" description="Disordered" evidence="1">
    <location>
        <begin position="1"/>
        <end position="51"/>
    </location>
</feature>
<feature type="compositionally biased region" description="Low complexity" evidence="1">
    <location>
        <begin position="37"/>
        <end position="48"/>
    </location>
</feature>
<dbReference type="GeneID" id="9806663"/>
<organism evidence="2 3">
    <name type="scientific">Caenorhabditis remanei</name>
    <name type="common">Caenorhabditis vulgaris</name>
    <dbReference type="NCBI Taxonomy" id="31234"/>
    <lineage>
        <taxon>Eukaryota</taxon>
        <taxon>Metazoa</taxon>
        <taxon>Ecdysozoa</taxon>
        <taxon>Nematoda</taxon>
        <taxon>Chromadorea</taxon>
        <taxon>Rhabditida</taxon>
        <taxon>Rhabditina</taxon>
        <taxon>Rhabditomorpha</taxon>
        <taxon>Rhabditoidea</taxon>
        <taxon>Rhabditidae</taxon>
        <taxon>Peloderinae</taxon>
        <taxon>Caenorhabditis</taxon>
    </lineage>
</organism>